<evidence type="ECO:0000313" key="1">
    <source>
        <dbReference type="EMBL" id="MFD2420988.1"/>
    </source>
</evidence>
<sequence length="52" mass="5982">MVSLILFLILLVAVVYGLERNHRRERPRLPVGSADIEDRDEARVLCQVAHLE</sequence>
<reference evidence="2" key="1">
    <citation type="journal article" date="2019" name="Int. J. Syst. Evol. Microbiol.">
        <title>The Global Catalogue of Microorganisms (GCM) 10K type strain sequencing project: providing services to taxonomists for standard genome sequencing and annotation.</title>
        <authorList>
            <consortium name="The Broad Institute Genomics Platform"/>
            <consortium name="The Broad Institute Genome Sequencing Center for Infectious Disease"/>
            <person name="Wu L."/>
            <person name="Ma J."/>
        </authorList>
    </citation>
    <scope>NUCLEOTIDE SEQUENCE [LARGE SCALE GENOMIC DNA]</scope>
    <source>
        <strain evidence="2">CGMCC 4.7645</strain>
    </source>
</reference>
<name>A0ABW5G1V7_9PSEU</name>
<dbReference type="RefSeq" id="WP_378269327.1">
    <property type="nucleotide sequence ID" value="NZ_JBHUKR010000021.1"/>
</dbReference>
<keyword evidence="2" id="KW-1185">Reference proteome</keyword>
<evidence type="ECO:0000313" key="2">
    <source>
        <dbReference type="Proteomes" id="UP001597417"/>
    </source>
</evidence>
<accession>A0ABW5G1V7</accession>
<comment type="caution">
    <text evidence="1">The sequence shown here is derived from an EMBL/GenBank/DDBJ whole genome shotgun (WGS) entry which is preliminary data.</text>
</comment>
<gene>
    <name evidence="1" type="ORF">ACFSXZ_32140</name>
</gene>
<proteinExistence type="predicted"/>
<dbReference type="EMBL" id="JBHUKR010000021">
    <property type="protein sequence ID" value="MFD2420988.1"/>
    <property type="molecule type" value="Genomic_DNA"/>
</dbReference>
<protein>
    <submittedName>
        <fullName evidence="1">Uncharacterized protein</fullName>
    </submittedName>
</protein>
<organism evidence="1 2">
    <name type="scientific">Amycolatopsis pigmentata</name>
    <dbReference type="NCBI Taxonomy" id="450801"/>
    <lineage>
        <taxon>Bacteria</taxon>
        <taxon>Bacillati</taxon>
        <taxon>Actinomycetota</taxon>
        <taxon>Actinomycetes</taxon>
        <taxon>Pseudonocardiales</taxon>
        <taxon>Pseudonocardiaceae</taxon>
        <taxon>Amycolatopsis</taxon>
    </lineage>
</organism>
<dbReference type="Proteomes" id="UP001597417">
    <property type="component" value="Unassembled WGS sequence"/>
</dbReference>